<sequence length="157" mass="17474">MLRLFWGEAKVYKDVGKAVQSCLESLGPFLSEDEKPDATRNRDLVLLRDKADLNDPEMTKAIMRYFDKTKIESKRVRHCGAALIGFEVDFYPGVGQTGLLDDVVAAAKAELKAWTKSVGAGILKHKLESFTIEFICIPLPSAEGFRTAFLNALGHRK</sequence>
<dbReference type="EMBL" id="LAZR01000311">
    <property type="protein sequence ID" value="KKN75353.1"/>
    <property type="molecule type" value="Genomic_DNA"/>
</dbReference>
<evidence type="ECO:0000259" key="1">
    <source>
        <dbReference type="Pfam" id="PF08878"/>
    </source>
</evidence>
<gene>
    <name evidence="2" type="ORF">LCGC14_0380970</name>
</gene>
<accession>A0A0F9WB40</accession>
<evidence type="ECO:0000313" key="2">
    <source>
        <dbReference type="EMBL" id="KKN75353.1"/>
    </source>
</evidence>
<name>A0A0F9WB40_9ZZZZ</name>
<reference evidence="2" key="1">
    <citation type="journal article" date="2015" name="Nature">
        <title>Complex archaea that bridge the gap between prokaryotes and eukaryotes.</title>
        <authorList>
            <person name="Spang A."/>
            <person name="Saw J.H."/>
            <person name="Jorgensen S.L."/>
            <person name="Zaremba-Niedzwiedzka K."/>
            <person name="Martijn J."/>
            <person name="Lind A.E."/>
            <person name="van Eijk R."/>
            <person name="Schleper C."/>
            <person name="Guy L."/>
            <person name="Ettema T.J."/>
        </authorList>
    </citation>
    <scope>NUCLEOTIDE SEQUENCE</scope>
</reference>
<dbReference type="InterPro" id="IPR014976">
    <property type="entry name" value="AbpA_HamA_C"/>
</dbReference>
<protein>
    <recommendedName>
        <fullName evidence="1">Anti-bacteriophage protein A/HamA C-terminal domain-containing protein</fullName>
    </recommendedName>
</protein>
<feature type="domain" description="Anti-bacteriophage protein A/HamA C-terminal" evidence="1">
    <location>
        <begin position="2"/>
        <end position="152"/>
    </location>
</feature>
<dbReference type="AlphaFoldDB" id="A0A0F9WB40"/>
<proteinExistence type="predicted"/>
<dbReference type="Pfam" id="PF08878">
    <property type="entry name" value="HamA"/>
    <property type="match status" value="1"/>
</dbReference>
<organism evidence="2">
    <name type="scientific">marine sediment metagenome</name>
    <dbReference type="NCBI Taxonomy" id="412755"/>
    <lineage>
        <taxon>unclassified sequences</taxon>
        <taxon>metagenomes</taxon>
        <taxon>ecological metagenomes</taxon>
    </lineage>
</organism>
<comment type="caution">
    <text evidence="2">The sequence shown here is derived from an EMBL/GenBank/DDBJ whole genome shotgun (WGS) entry which is preliminary data.</text>
</comment>